<dbReference type="InterPro" id="IPR000713">
    <property type="entry name" value="Mur_ligase_N"/>
</dbReference>
<dbReference type="HAMAP" id="MF_00046">
    <property type="entry name" value="MurC"/>
    <property type="match status" value="1"/>
</dbReference>
<dbReference type="InterPro" id="IPR050061">
    <property type="entry name" value="MurCDEF_pg_biosynth"/>
</dbReference>
<feature type="domain" description="Mur ligase N-terminal catalytic" evidence="15">
    <location>
        <begin position="7"/>
        <end position="106"/>
    </location>
</feature>
<protein>
    <recommendedName>
        <fullName evidence="3 14">UDP-N-acetylmuramate--L-alanine ligase</fullName>
        <ecNumber evidence="3 14">6.3.2.8</ecNumber>
    </recommendedName>
    <alternativeName>
        <fullName evidence="14">UDP-N-acetylmuramoyl-L-alanine synthetase</fullName>
    </alternativeName>
</protein>
<comment type="pathway">
    <text evidence="2 14">Cell wall biogenesis; peptidoglycan biosynthesis.</text>
</comment>
<dbReference type="Pfam" id="PF02875">
    <property type="entry name" value="Mur_ligase_C"/>
    <property type="match status" value="1"/>
</dbReference>
<comment type="similarity">
    <text evidence="14">Belongs to the MurCDEF family.</text>
</comment>
<dbReference type="GO" id="GO:0071555">
    <property type="term" value="P:cell wall organization"/>
    <property type="evidence" value="ECO:0007669"/>
    <property type="project" value="UniProtKB-KW"/>
</dbReference>
<dbReference type="EC" id="6.3.2.8" evidence="3 14"/>
<dbReference type="GO" id="GO:0008763">
    <property type="term" value="F:UDP-N-acetylmuramate-L-alanine ligase activity"/>
    <property type="evidence" value="ECO:0007669"/>
    <property type="project" value="UniProtKB-UniRule"/>
</dbReference>
<evidence type="ECO:0000256" key="9">
    <source>
        <dbReference type="ARBA" id="ARBA00022960"/>
    </source>
</evidence>
<evidence type="ECO:0000259" key="16">
    <source>
        <dbReference type="Pfam" id="PF02875"/>
    </source>
</evidence>
<evidence type="ECO:0000259" key="15">
    <source>
        <dbReference type="Pfam" id="PF01225"/>
    </source>
</evidence>
<keyword evidence="4 14" id="KW-0963">Cytoplasm</keyword>
<dbReference type="SUPFAM" id="SSF53623">
    <property type="entry name" value="MurD-like peptide ligases, catalytic domain"/>
    <property type="match status" value="1"/>
</dbReference>
<keyword evidence="6 14" id="KW-0132">Cell division</keyword>
<keyword evidence="7 14" id="KW-0547">Nucleotide-binding</keyword>
<evidence type="ECO:0000259" key="17">
    <source>
        <dbReference type="Pfam" id="PF08245"/>
    </source>
</evidence>
<dbReference type="InterPro" id="IPR005758">
    <property type="entry name" value="UDP-N-AcMur_Ala_ligase_MurC"/>
</dbReference>
<evidence type="ECO:0000256" key="2">
    <source>
        <dbReference type="ARBA" id="ARBA00004752"/>
    </source>
</evidence>
<dbReference type="UniPathway" id="UPA00219"/>
<keyword evidence="8 14" id="KW-0067">ATP-binding</keyword>
<dbReference type="Pfam" id="PF08245">
    <property type="entry name" value="Mur_ligase_M"/>
    <property type="match status" value="1"/>
</dbReference>
<evidence type="ECO:0000256" key="5">
    <source>
        <dbReference type="ARBA" id="ARBA00022598"/>
    </source>
</evidence>
<evidence type="ECO:0000256" key="4">
    <source>
        <dbReference type="ARBA" id="ARBA00022490"/>
    </source>
</evidence>
<dbReference type="PATRIC" id="fig|1618985.3.peg.973"/>
<evidence type="ECO:0000256" key="10">
    <source>
        <dbReference type="ARBA" id="ARBA00022984"/>
    </source>
</evidence>
<evidence type="ECO:0000256" key="7">
    <source>
        <dbReference type="ARBA" id="ARBA00022741"/>
    </source>
</evidence>
<feature type="domain" description="Mur ligase C-terminal" evidence="16">
    <location>
        <begin position="312"/>
        <end position="445"/>
    </location>
</feature>
<dbReference type="EMBL" id="LCAH01000018">
    <property type="protein sequence ID" value="KKR86158.1"/>
    <property type="molecule type" value="Genomic_DNA"/>
</dbReference>
<dbReference type="NCBIfam" id="TIGR01082">
    <property type="entry name" value="murC"/>
    <property type="match status" value="1"/>
</dbReference>
<dbReference type="PANTHER" id="PTHR43445:SF3">
    <property type="entry name" value="UDP-N-ACETYLMURAMATE--L-ALANINE LIGASE"/>
    <property type="match status" value="1"/>
</dbReference>
<evidence type="ECO:0000256" key="12">
    <source>
        <dbReference type="ARBA" id="ARBA00023316"/>
    </source>
</evidence>
<dbReference type="GO" id="GO:0005737">
    <property type="term" value="C:cytoplasm"/>
    <property type="evidence" value="ECO:0007669"/>
    <property type="project" value="UniProtKB-SubCell"/>
</dbReference>
<gene>
    <name evidence="14" type="primary">murC</name>
    <name evidence="18" type="ORF">UU35_C0018G0004</name>
</gene>
<evidence type="ECO:0000313" key="18">
    <source>
        <dbReference type="EMBL" id="KKR86158.1"/>
    </source>
</evidence>
<dbReference type="GO" id="GO:0005524">
    <property type="term" value="F:ATP binding"/>
    <property type="evidence" value="ECO:0007669"/>
    <property type="project" value="UniProtKB-UniRule"/>
</dbReference>
<evidence type="ECO:0000256" key="14">
    <source>
        <dbReference type="HAMAP-Rule" id="MF_00046"/>
    </source>
</evidence>
<evidence type="ECO:0000256" key="6">
    <source>
        <dbReference type="ARBA" id="ARBA00022618"/>
    </source>
</evidence>
<dbReference type="InterPro" id="IPR004101">
    <property type="entry name" value="Mur_ligase_C"/>
</dbReference>
<evidence type="ECO:0000256" key="1">
    <source>
        <dbReference type="ARBA" id="ARBA00004496"/>
    </source>
</evidence>
<evidence type="ECO:0000256" key="13">
    <source>
        <dbReference type="ARBA" id="ARBA00047833"/>
    </source>
</evidence>
<keyword evidence="12 14" id="KW-0961">Cell wall biogenesis/degradation</keyword>
<dbReference type="GO" id="GO:0008360">
    <property type="term" value="P:regulation of cell shape"/>
    <property type="evidence" value="ECO:0007669"/>
    <property type="project" value="UniProtKB-KW"/>
</dbReference>
<dbReference type="Proteomes" id="UP000034616">
    <property type="component" value="Unassembled WGS sequence"/>
</dbReference>
<dbReference type="InterPro" id="IPR036565">
    <property type="entry name" value="Mur-like_cat_sf"/>
</dbReference>
<sequence>MFEGVTHIHFVGIGGIGVSALAKYFFRCGAKVSGSDLQDSELTNELKHMGMQIFSNHATNHVPSDTELLIYSPAVSASNVERMEADIRGIQQLSYPEALGELTKQYSTIAVCGTNGKSTTTAMLGLILTAAGLDPTVIVGAKVLGFSDGNLRMGKGKILVIEACEYRAHFLHLYPEMIVMTNIEADHLDYFRNVDHVREVFQQFVDQIGEKGLVVWNADDLQSRKLQIPHGIAYGFEKKADFMGRDRRIVSGHQEFQMQKMDGKEELGTYILRVLGSFNVMNAIAAATVALKLGVSPEIIRETLEKFSGIWRRFERVGVWKGADVVSDYGHHPTAIANTLTGVHEFFPNKRIVLCFQPHQHARTQTLFTDFVQALSQADILVIPEIYGVAGRTESEIVSSRDLVAEIKKLDPRKPVFYAKDLNEAESILRDLIEEGDLLLIQGAGDVDLLARQFVR</sequence>
<name>A0A0G0UB18_9BACT</name>
<accession>A0A0G0UB18</accession>
<evidence type="ECO:0000256" key="11">
    <source>
        <dbReference type="ARBA" id="ARBA00023306"/>
    </source>
</evidence>
<dbReference type="InterPro" id="IPR013221">
    <property type="entry name" value="Mur_ligase_cen"/>
</dbReference>
<keyword evidence="9 14" id="KW-0133">Cell shape</keyword>
<dbReference type="GO" id="GO:0051301">
    <property type="term" value="P:cell division"/>
    <property type="evidence" value="ECO:0007669"/>
    <property type="project" value="UniProtKB-KW"/>
</dbReference>
<feature type="domain" description="Mur ligase central" evidence="17">
    <location>
        <begin position="111"/>
        <end position="290"/>
    </location>
</feature>
<comment type="subcellular location">
    <subcellularLocation>
        <location evidence="1 14">Cytoplasm</location>
    </subcellularLocation>
</comment>
<comment type="caution">
    <text evidence="18">The sequence shown here is derived from an EMBL/GenBank/DDBJ whole genome shotgun (WGS) entry which is preliminary data.</text>
</comment>
<evidence type="ECO:0000256" key="8">
    <source>
        <dbReference type="ARBA" id="ARBA00022840"/>
    </source>
</evidence>
<keyword evidence="10 14" id="KW-0573">Peptidoglycan synthesis</keyword>
<organism evidence="18 19">
    <name type="scientific">Candidatus Uhrbacteria bacterium GW2011_GWC2_41_11</name>
    <dbReference type="NCBI Taxonomy" id="1618985"/>
    <lineage>
        <taxon>Bacteria</taxon>
        <taxon>Candidatus Uhriibacteriota</taxon>
    </lineage>
</organism>
<dbReference type="GO" id="GO:0009252">
    <property type="term" value="P:peptidoglycan biosynthetic process"/>
    <property type="evidence" value="ECO:0007669"/>
    <property type="project" value="UniProtKB-UniRule"/>
</dbReference>
<dbReference type="Gene3D" id="3.90.190.20">
    <property type="entry name" value="Mur ligase, C-terminal domain"/>
    <property type="match status" value="1"/>
</dbReference>
<dbReference type="InterPro" id="IPR036615">
    <property type="entry name" value="Mur_ligase_C_dom_sf"/>
</dbReference>
<dbReference type="AlphaFoldDB" id="A0A0G0UB18"/>
<feature type="binding site" evidence="14">
    <location>
        <begin position="113"/>
        <end position="119"/>
    </location>
    <ligand>
        <name>ATP</name>
        <dbReference type="ChEBI" id="CHEBI:30616"/>
    </ligand>
</feature>
<proteinExistence type="inferred from homology"/>
<keyword evidence="11 14" id="KW-0131">Cell cycle</keyword>
<dbReference type="Gene3D" id="3.40.1190.10">
    <property type="entry name" value="Mur-like, catalytic domain"/>
    <property type="match status" value="1"/>
</dbReference>
<dbReference type="SUPFAM" id="SSF51984">
    <property type="entry name" value="MurCD N-terminal domain"/>
    <property type="match status" value="1"/>
</dbReference>
<comment type="function">
    <text evidence="14">Cell wall formation.</text>
</comment>
<evidence type="ECO:0000256" key="3">
    <source>
        <dbReference type="ARBA" id="ARBA00012211"/>
    </source>
</evidence>
<comment type="catalytic activity">
    <reaction evidence="13 14">
        <text>UDP-N-acetyl-alpha-D-muramate + L-alanine + ATP = UDP-N-acetyl-alpha-D-muramoyl-L-alanine + ADP + phosphate + H(+)</text>
        <dbReference type="Rhea" id="RHEA:23372"/>
        <dbReference type="ChEBI" id="CHEBI:15378"/>
        <dbReference type="ChEBI" id="CHEBI:30616"/>
        <dbReference type="ChEBI" id="CHEBI:43474"/>
        <dbReference type="ChEBI" id="CHEBI:57972"/>
        <dbReference type="ChEBI" id="CHEBI:70757"/>
        <dbReference type="ChEBI" id="CHEBI:83898"/>
        <dbReference type="ChEBI" id="CHEBI:456216"/>
        <dbReference type="EC" id="6.3.2.8"/>
    </reaction>
</comment>
<dbReference type="Gene3D" id="3.40.50.720">
    <property type="entry name" value="NAD(P)-binding Rossmann-like Domain"/>
    <property type="match status" value="1"/>
</dbReference>
<reference evidence="18 19" key="1">
    <citation type="journal article" date="2015" name="Nature">
        <title>rRNA introns, odd ribosomes, and small enigmatic genomes across a large radiation of phyla.</title>
        <authorList>
            <person name="Brown C.T."/>
            <person name="Hug L.A."/>
            <person name="Thomas B.C."/>
            <person name="Sharon I."/>
            <person name="Castelle C.J."/>
            <person name="Singh A."/>
            <person name="Wilkins M.J."/>
            <person name="Williams K.H."/>
            <person name="Banfield J.F."/>
        </authorList>
    </citation>
    <scope>NUCLEOTIDE SEQUENCE [LARGE SCALE GENOMIC DNA]</scope>
</reference>
<keyword evidence="5 14" id="KW-0436">Ligase</keyword>
<dbReference type="SUPFAM" id="SSF53244">
    <property type="entry name" value="MurD-like peptide ligases, peptide-binding domain"/>
    <property type="match status" value="1"/>
</dbReference>
<dbReference type="PANTHER" id="PTHR43445">
    <property type="entry name" value="UDP-N-ACETYLMURAMATE--L-ALANINE LIGASE-RELATED"/>
    <property type="match status" value="1"/>
</dbReference>
<evidence type="ECO:0000313" key="19">
    <source>
        <dbReference type="Proteomes" id="UP000034616"/>
    </source>
</evidence>
<dbReference type="Pfam" id="PF01225">
    <property type="entry name" value="Mur_ligase"/>
    <property type="match status" value="1"/>
</dbReference>